<evidence type="ECO:0000259" key="1">
    <source>
        <dbReference type="Pfam" id="PF07727"/>
    </source>
</evidence>
<accession>A0A6A4Z3J3</accession>
<evidence type="ECO:0000313" key="2">
    <source>
        <dbReference type="EMBL" id="KAF0706887.1"/>
    </source>
</evidence>
<gene>
    <name evidence="2" type="ORF">AaE_013900</name>
</gene>
<protein>
    <recommendedName>
        <fullName evidence="1">Reverse transcriptase Ty1/copia-type domain-containing protein</fullName>
    </recommendedName>
</protein>
<comment type="caution">
    <text evidence="2">The sequence shown here is derived from an EMBL/GenBank/DDBJ whole genome shotgun (WGS) entry which is preliminary data.</text>
</comment>
<dbReference type="SUPFAM" id="SSF56672">
    <property type="entry name" value="DNA/RNA polymerases"/>
    <property type="match status" value="1"/>
</dbReference>
<sequence>MFISLYVDDLIMASNCPRLMKATKNALHGRFKMSDLGSLQYCLGIQVERSTSGSVFIHQQKFLQSVLVKFRMEHCKPVKTPQEPGQKLSKNMSPVTEEEHLDMESVPYRSAVGCLMYLMVATRPDNATAVGAASQFLERPGRQHWNAVKRIFQYLQGTQDFGIHYERVERSVCGYSDADWAGDVDTRHSTSGYCFLLNNGIVSWKSHKQRTVALSSTEAEYMGLTEAAQEALWMKALLQELGELEDGVPITIWEDNQGSIALAKNTEHHRRTKHIDIRYHFIREKVASADIELKYCPTSDMIADIFTKPLPAVQFSKLREKMGVKQP</sequence>
<dbReference type="AlphaFoldDB" id="A0A6A4Z3J3"/>
<dbReference type="PANTHER" id="PTHR11439">
    <property type="entry name" value="GAG-POL-RELATED RETROTRANSPOSON"/>
    <property type="match status" value="1"/>
</dbReference>
<name>A0A6A4Z3J3_APHAT</name>
<dbReference type="InterPro" id="IPR013103">
    <property type="entry name" value="RVT_2"/>
</dbReference>
<dbReference type="Pfam" id="PF07727">
    <property type="entry name" value="RVT_2"/>
    <property type="match status" value="1"/>
</dbReference>
<reference evidence="2 3" key="1">
    <citation type="submission" date="2019-06" db="EMBL/GenBank/DDBJ databases">
        <title>Genomics analysis of Aphanomyces spp. identifies a new class of oomycete effector associated with host adaptation.</title>
        <authorList>
            <person name="Gaulin E."/>
        </authorList>
    </citation>
    <scope>NUCLEOTIDE SEQUENCE [LARGE SCALE GENOMIC DNA]</scope>
    <source>
        <strain evidence="2 3">E</strain>
    </source>
</reference>
<evidence type="ECO:0000313" key="3">
    <source>
        <dbReference type="Proteomes" id="UP000469452"/>
    </source>
</evidence>
<dbReference type="Proteomes" id="UP000469452">
    <property type="component" value="Unassembled WGS sequence"/>
</dbReference>
<proteinExistence type="predicted"/>
<dbReference type="VEuPathDB" id="FungiDB:H257_19374"/>
<feature type="domain" description="Reverse transcriptase Ty1/copia-type" evidence="1">
    <location>
        <begin position="2"/>
        <end position="83"/>
    </location>
</feature>
<dbReference type="EMBL" id="VJMI01019607">
    <property type="protein sequence ID" value="KAF0706887.1"/>
    <property type="molecule type" value="Genomic_DNA"/>
</dbReference>
<dbReference type="InterPro" id="IPR043502">
    <property type="entry name" value="DNA/RNA_pol_sf"/>
</dbReference>
<dbReference type="CDD" id="cd09272">
    <property type="entry name" value="RNase_HI_RT_Ty1"/>
    <property type="match status" value="1"/>
</dbReference>
<organism evidence="2 3">
    <name type="scientific">Aphanomyces astaci</name>
    <name type="common">Crayfish plague agent</name>
    <dbReference type="NCBI Taxonomy" id="112090"/>
    <lineage>
        <taxon>Eukaryota</taxon>
        <taxon>Sar</taxon>
        <taxon>Stramenopiles</taxon>
        <taxon>Oomycota</taxon>
        <taxon>Saprolegniomycetes</taxon>
        <taxon>Saprolegniales</taxon>
        <taxon>Verrucalvaceae</taxon>
        <taxon>Aphanomyces</taxon>
    </lineage>
</organism>
<dbReference type="PANTHER" id="PTHR11439:SF483">
    <property type="entry name" value="PEPTIDE SYNTHASE GLIP-LIKE, PUTATIVE (AFU_ORTHOLOGUE AFUA_3G12920)-RELATED"/>
    <property type="match status" value="1"/>
</dbReference>